<dbReference type="Gene3D" id="3.40.50.720">
    <property type="entry name" value="NAD(P)-binding Rossmann-like Domain"/>
    <property type="match status" value="1"/>
</dbReference>
<keyword evidence="3" id="KW-1185">Reference proteome</keyword>
<dbReference type="PANTHER" id="PTHR11695">
    <property type="entry name" value="ALCOHOL DEHYDROGENASE RELATED"/>
    <property type="match status" value="1"/>
</dbReference>
<dbReference type="InterPro" id="IPR013154">
    <property type="entry name" value="ADH-like_N"/>
</dbReference>
<dbReference type="InterPro" id="IPR011032">
    <property type="entry name" value="GroES-like_sf"/>
</dbReference>
<dbReference type="STRING" id="2316362.A0A4Q2DQH6"/>
<accession>A0A4Q2DQH6</accession>
<comment type="caution">
    <text evidence="2">The sequence shown here is derived from an EMBL/GenBank/DDBJ whole genome shotgun (WGS) entry which is preliminary data.</text>
</comment>
<dbReference type="Gene3D" id="3.90.180.10">
    <property type="entry name" value="Medium-chain alcohol dehydrogenases, catalytic domain"/>
    <property type="match status" value="1"/>
</dbReference>
<evidence type="ECO:0000313" key="3">
    <source>
        <dbReference type="Proteomes" id="UP000290288"/>
    </source>
</evidence>
<dbReference type="PANTHER" id="PTHR11695:SF294">
    <property type="entry name" value="RETICULON-4-INTERACTING PROTEIN 1, MITOCHONDRIAL"/>
    <property type="match status" value="1"/>
</dbReference>
<dbReference type="SUPFAM" id="SSF51735">
    <property type="entry name" value="NAD(P)-binding Rossmann-fold domains"/>
    <property type="match status" value="1"/>
</dbReference>
<organism evidence="2 3">
    <name type="scientific">Candolleomyces aberdarensis</name>
    <dbReference type="NCBI Taxonomy" id="2316362"/>
    <lineage>
        <taxon>Eukaryota</taxon>
        <taxon>Fungi</taxon>
        <taxon>Dikarya</taxon>
        <taxon>Basidiomycota</taxon>
        <taxon>Agaricomycotina</taxon>
        <taxon>Agaricomycetes</taxon>
        <taxon>Agaricomycetidae</taxon>
        <taxon>Agaricales</taxon>
        <taxon>Agaricineae</taxon>
        <taxon>Psathyrellaceae</taxon>
        <taxon>Candolleomyces</taxon>
    </lineage>
</organism>
<dbReference type="Proteomes" id="UP000290288">
    <property type="component" value="Unassembled WGS sequence"/>
</dbReference>
<name>A0A4Q2DQH6_9AGAR</name>
<evidence type="ECO:0000313" key="2">
    <source>
        <dbReference type="EMBL" id="RXW21125.1"/>
    </source>
</evidence>
<feature type="domain" description="Enoyl reductase (ER)" evidence="1">
    <location>
        <begin position="22"/>
        <end position="352"/>
    </location>
</feature>
<dbReference type="OrthoDB" id="3509362at2759"/>
<gene>
    <name evidence="2" type="ORF">EST38_g4740</name>
</gene>
<dbReference type="InterPro" id="IPR050700">
    <property type="entry name" value="YIM1/Zinc_Alcohol_DH_Fams"/>
</dbReference>
<dbReference type="SMART" id="SM00829">
    <property type="entry name" value="PKS_ER"/>
    <property type="match status" value="1"/>
</dbReference>
<evidence type="ECO:0000259" key="1">
    <source>
        <dbReference type="SMART" id="SM00829"/>
    </source>
</evidence>
<dbReference type="InterPro" id="IPR036291">
    <property type="entry name" value="NAD(P)-bd_dom_sf"/>
</dbReference>
<dbReference type="CDD" id="cd08267">
    <property type="entry name" value="MDR1"/>
    <property type="match status" value="1"/>
</dbReference>
<protein>
    <recommendedName>
        <fullName evidence="1">Enoyl reductase (ER) domain-containing protein</fullName>
    </recommendedName>
</protein>
<proteinExistence type="predicted"/>
<dbReference type="SUPFAM" id="SSF50129">
    <property type="entry name" value="GroES-like"/>
    <property type="match status" value="1"/>
</dbReference>
<dbReference type="GO" id="GO:0005739">
    <property type="term" value="C:mitochondrion"/>
    <property type="evidence" value="ECO:0007669"/>
    <property type="project" value="TreeGrafter"/>
</dbReference>
<dbReference type="GO" id="GO:0016491">
    <property type="term" value="F:oxidoreductase activity"/>
    <property type="evidence" value="ECO:0007669"/>
    <property type="project" value="InterPro"/>
</dbReference>
<sequence length="358" mass="39146">MTSSEVPDTQKAWVSVRRGPPRRSLELKEDWPVLKTPQANEVLVKIKAAGLNPVGHKFMKLLPNWIAKRPHVAEFDFSGTVADAHESKDFSVGDEVYGWIWPLGLQQSTKQGAISEYIRIPESHLVKRPSNITPIEAAGISLAGLTALQALDAVNLEEGQTIFINGGSTAVGSFAIQLAKLRGAKVVVTASGKNEEYVRKLGADEFIDYTKVGPLHTFLGHTQPPATKYNVVFETVGLFDPSLYSHSSKYLAPNGLYISTGPQPWNQGFHLNLIPQGLRLIGALGLPSFLTGIKSKFLMVGVHNSVEDNKRLQTYLSEGKVKPLVDSVFKFDDALSAYDRIMTSRATGKVIVQVDPSL</sequence>
<dbReference type="Pfam" id="PF13602">
    <property type="entry name" value="ADH_zinc_N_2"/>
    <property type="match status" value="1"/>
</dbReference>
<dbReference type="AlphaFoldDB" id="A0A4Q2DQH6"/>
<reference evidence="2 3" key="1">
    <citation type="submission" date="2019-01" db="EMBL/GenBank/DDBJ databases">
        <title>Draft genome sequence of Psathyrella aberdarensis IHI B618.</title>
        <authorList>
            <person name="Buettner E."/>
            <person name="Kellner H."/>
        </authorList>
    </citation>
    <scope>NUCLEOTIDE SEQUENCE [LARGE SCALE GENOMIC DNA]</scope>
    <source>
        <strain evidence="2 3">IHI B618</strain>
    </source>
</reference>
<dbReference type="EMBL" id="SDEE01000120">
    <property type="protein sequence ID" value="RXW21125.1"/>
    <property type="molecule type" value="Genomic_DNA"/>
</dbReference>
<dbReference type="Pfam" id="PF08240">
    <property type="entry name" value="ADH_N"/>
    <property type="match status" value="1"/>
</dbReference>
<dbReference type="InterPro" id="IPR020843">
    <property type="entry name" value="ER"/>
</dbReference>